<keyword evidence="3" id="KW-1185">Reference proteome</keyword>
<evidence type="ECO:0000313" key="2">
    <source>
        <dbReference type="EMBL" id="NVI08916.1"/>
    </source>
</evidence>
<dbReference type="EMBL" id="VOMC01000058">
    <property type="protein sequence ID" value="NVI08916.1"/>
    <property type="molecule type" value="Genomic_DNA"/>
</dbReference>
<proteinExistence type="predicted"/>
<evidence type="ECO:0000256" key="1">
    <source>
        <dbReference type="SAM" id="SignalP"/>
    </source>
</evidence>
<organism evidence="2 3">
    <name type="scientific">Paraburkholderia youngii</name>
    <dbReference type="NCBI Taxonomy" id="2782701"/>
    <lineage>
        <taxon>Bacteria</taxon>
        <taxon>Pseudomonadati</taxon>
        <taxon>Pseudomonadota</taxon>
        <taxon>Betaproteobacteria</taxon>
        <taxon>Burkholderiales</taxon>
        <taxon>Burkholderiaceae</taxon>
        <taxon>Paraburkholderia</taxon>
    </lineage>
</organism>
<feature type="signal peptide" evidence="1">
    <location>
        <begin position="1"/>
        <end position="23"/>
    </location>
</feature>
<keyword evidence="1" id="KW-0732">Signal</keyword>
<gene>
    <name evidence="2" type="ORF">FSB64_35375</name>
</gene>
<name>A0ABX2NWP0_9BURK</name>
<comment type="caution">
    <text evidence="2">The sequence shown here is derived from an EMBL/GenBank/DDBJ whole genome shotgun (WGS) entry which is preliminary data.</text>
</comment>
<evidence type="ECO:0008006" key="4">
    <source>
        <dbReference type="Google" id="ProtNLM"/>
    </source>
</evidence>
<feature type="chain" id="PRO_5046207540" description="Secreted protein" evidence="1">
    <location>
        <begin position="24"/>
        <end position="221"/>
    </location>
</feature>
<accession>A0ABX2NWP0</accession>
<reference evidence="2 3" key="1">
    <citation type="submission" date="2019-08" db="EMBL/GenBank/DDBJ databases">
        <title>Paraburkholderia simonii sp. nov. and P. youngii sp. nov. Brazilian and Mexican Mimosa-associated rhizobia.</title>
        <authorList>
            <person name="Mavima L."/>
            <person name="Beukes C.W."/>
            <person name="Palmer M."/>
            <person name="De Meyer S.E."/>
            <person name="James E.K."/>
            <person name="Maluk M."/>
            <person name="Avontuur J.R."/>
            <person name="Chan W.Y."/>
            <person name="Venter S.N."/>
            <person name="Steenkamp E.T."/>
        </authorList>
    </citation>
    <scope>NUCLEOTIDE SEQUENCE [LARGE SCALE GENOMIC DNA]</scope>
    <source>
        <strain evidence="2 3">JPY454</strain>
    </source>
</reference>
<protein>
    <recommendedName>
        <fullName evidence="4">Secreted protein</fullName>
    </recommendedName>
</protein>
<evidence type="ECO:0000313" key="3">
    <source>
        <dbReference type="Proteomes" id="UP000821598"/>
    </source>
</evidence>
<dbReference type="Proteomes" id="UP000821598">
    <property type="component" value="Unassembled WGS sequence"/>
</dbReference>
<sequence>MTKLIIRIALAVCAVLVSHAAVAGPVRCSVNNQDSTCVGHITTVWQTAPTCPTDPGWTTVAAAQWIGSQYTAPQCNYQVKPGCAPGSIQSGPDWNGSTWVNLVCVTPSPPPLTIVSTTGFWVWGACETFTNGNKSGSMPTAVYQNNWSDGSTTYFQYYFGKQYPVLMDGKGRPYVTSIGDNWDTYADGNTWPLASLYAVAVGYPGASIPPQPAYACSGFNH</sequence>